<protein>
    <submittedName>
        <fullName evidence="10">TonB-dependent receptor</fullName>
    </submittedName>
</protein>
<keyword evidence="2 7" id="KW-0813">Transport</keyword>
<keyword evidence="8" id="KW-1133">Transmembrane helix</keyword>
<dbReference type="SUPFAM" id="SSF56935">
    <property type="entry name" value="Porins"/>
    <property type="match status" value="1"/>
</dbReference>
<evidence type="ECO:0000256" key="7">
    <source>
        <dbReference type="PROSITE-ProRule" id="PRU01360"/>
    </source>
</evidence>
<feature type="domain" description="TonB-dependent receptor plug" evidence="9">
    <location>
        <begin position="136"/>
        <end position="242"/>
    </location>
</feature>
<dbReference type="GO" id="GO:0009279">
    <property type="term" value="C:cell outer membrane"/>
    <property type="evidence" value="ECO:0007669"/>
    <property type="project" value="UniProtKB-SubCell"/>
</dbReference>
<evidence type="ECO:0000256" key="6">
    <source>
        <dbReference type="ARBA" id="ARBA00023237"/>
    </source>
</evidence>
<dbReference type="Gene3D" id="2.40.170.20">
    <property type="entry name" value="TonB-dependent receptor, beta-barrel domain"/>
    <property type="match status" value="1"/>
</dbReference>
<dbReference type="NCBIfam" id="TIGR04056">
    <property type="entry name" value="OMP_RagA_SusC"/>
    <property type="match status" value="1"/>
</dbReference>
<dbReference type="InterPro" id="IPR012910">
    <property type="entry name" value="Plug_dom"/>
</dbReference>
<keyword evidence="10" id="KW-0675">Receptor</keyword>
<evidence type="ECO:0000256" key="4">
    <source>
        <dbReference type="ARBA" id="ARBA00022692"/>
    </source>
</evidence>
<name>A0AA41Y8R7_9BACT</name>
<comment type="similarity">
    <text evidence="7">Belongs to the TonB-dependent receptor family.</text>
</comment>
<dbReference type="FunFam" id="2.170.130.10:FF:000003">
    <property type="entry name" value="SusC/RagA family TonB-linked outer membrane protein"/>
    <property type="match status" value="1"/>
</dbReference>
<comment type="caution">
    <text evidence="10">The sequence shown here is derived from an EMBL/GenBank/DDBJ whole genome shotgun (WGS) entry which is preliminary data.</text>
</comment>
<keyword evidence="3 7" id="KW-1134">Transmembrane beta strand</keyword>
<dbReference type="NCBIfam" id="TIGR04057">
    <property type="entry name" value="SusC_RagA_signa"/>
    <property type="match status" value="1"/>
</dbReference>
<dbReference type="InterPro" id="IPR023997">
    <property type="entry name" value="TonB-dep_OMP_SusC/RagA_CS"/>
</dbReference>
<dbReference type="RefSeq" id="WP_282591879.1">
    <property type="nucleotide sequence ID" value="NZ_JAPAAF010000014.1"/>
</dbReference>
<sequence>MKQTSNFLSQLKSLRVNVRVTLLKSFVLLGVVLISLSGFAQDAKLLTGTVLDELDNPVIGAAVTIKGVTGVGTATDFNGAFSLNVPAGKQTIVISFIGMETQEINVAGKNNITVTLKESSVELGETVIVGYGQQKKESVVGAITQTTGEVLERAAGVSNVGSALTGNLPGVITIASSGLPGEEDPMILIRSASSWNNSEPLVLVDGVERPMSSVDVSSVQSISVLKDASATAVYGVKGANGVILITTKRGKEGAARIDVTANATVKVPSKLPNKLDSYDALMARNIAIEHELGVEPDSWGYIMPQDIINKYRYPANLEESERYPNVDWQDELFKDYAMSYNANINVSGGTKFVKYFTSADFAHEGDLFRVFDNGRGYQSGYGFNRINVRSNLDFQLTKSTLFKVNLSGSSGAKKSPWNQTNSSDWAVAQQWAGAYNIAPDVFLPQYADGSWGFYPIISNVTNSAANLALAGVMTTTNTRINTDFILEQKLDFVTKGLNFRGTISWDNAFVEYNRGVNDLYNDAQQKWIDPATGMATYKKEFENNNKFDFMQGVLWNIAGGTVQNGSTLRNLDYQLQVNWARDFGKHSITAMGLFSRKEQARGSMIPTFREDWAFRTTYDYASKYFLEYNGAYNGSEKFGKEYRFGFFNSGAVGWMISEESFMQSIRFLDMLKIRASYGEIGDDYGARFMYLTQWAYGGNSSLDLNHGTSPYTWYRESAVGNPDARWETVRKFNLGADYAFLDGLFAGSVEYFRDKRVDILVSGGDRPVPSYFGATPPTANLGKVRTEGYEIELRFKKQLSSQLRVWAEMSLTHAKNEILERDDPALYYDYQKKAGYSINQTTAYVDAGFVNTYDELYGSPTHATNDGYKVPGDYYIIDFNSDGVVDSEDRVPYGYSSAPQNTYNATLGFEWKGWSAFVQFYGVNNVTREVVLNSFGSNLNTVYDMGTWWSLETPDADVTVPRWLSTPSYNSGTQYLFDGSYIRLKNAEVAYTFDKNWVKTIGLSALKVFVNGNNLWVKSKMPDDRESNFAGGGSQGAYPTMRRYNLGVRFTF</sequence>
<dbReference type="Gene3D" id="2.60.40.1120">
    <property type="entry name" value="Carboxypeptidase-like, regulatory domain"/>
    <property type="match status" value="1"/>
</dbReference>
<reference evidence="10" key="1">
    <citation type="submission" date="2022-10" db="EMBL/GenBank/DDBJ databases">
        <title>Gaoshiqiia sediminis gen. nov., sp. nov., isolated from coastal sediment.</title>
        <authorList>
            <person name="Yu W.X."/>
            <person name="Mu D.S."/>
            <person name="Du J.Z."/>
            <person name="Liang Y.Q."/>
        </authorList>
    </citation>
    <scope>NUCLEOTIDE SEQUENCE</scope>
    <source>
        <strain evidence="10">A06</strain>
    </source>
</reference>
<keyword evidence="11" id="KW-1185">Reference proteome</keyword>
<dbReference type="InterPro" id="IPR008969">
    <property type="entry name" value="CarboxyPept-like_regulatory"/>
</dbReference>
<gene>
    <name evidence="10" type="ORF">N2K84_11085</name>
</gene>
<dbReference type="PROSITE" id="PS52016">
    <property type="entry name" value="TONB_DEPENDENT_REC_3"/>
    <property type="match status" value="1"/>
</dbReference>
<evidence type="ECO:0000256" key="2">
    <source>
        <dbReference type="ARBA" id="ARBA00022448"/>
    </source>
</evidence>
<dbReference type="Pfam" id="PF07715">
    <property type="entry name" value="Plug"/>
    <property type="match status" value="1"/>
</dbReference>
<dbReference type="InterPro" id="IPR039426">
    <property type="entry name" value="TonB-dep_rcpt-like"/>
</dbReference>
<dbReference type="InterPro" id="IPR023996">
    <property type="entry name" value="TonB-dep_OMP_SusC/RagA"/>
</dbReference>
<dbReference type="InterPro" id="IPR036942">
    <property type="entry name" value="Beta-barrel_TonB_sf"/>
</dbReference>
<dbReference type="SUPFAM" id="SSF49464">
    <property type="entry name" value="Carboxypeptidase regulatory domain-like"/>
    <property type="match status" value="1"/>
</dbReference>
<evidence type="ECO:0000313" key="11">
    <source>
        <dbReference type="Proteomes" id="UP001163821"/>
    </source>
</evidence>
<keyword evidence="6 7" id="KW-0998">Cell outer membrane</keyword>
<proteinExistence type="inferred from homology"/>
<evidence type="ECO:0000256" key="8">
    <source>
        <dbReference type="SAM" id="Phobius"/>
    </source>
</evidence>
<evidence type="ECO:0000259" key="9">
    <source>
        <dbReference type="Pfam" id="PF07715"/>
    </source>
</evidence>
<dbReference type="Pfam" id="PF13715">
    <property type="entry name" value="CarbopepD_reg_2"/>
    <property type="match status" value="1"/>
</dbReference>
<evidence type="ECO:0000256" key="1">
    <source>
        <dbReference type="ARBA" id="ARBA00004571"/>
    </source>
</evidence>
<keyword evidence="4 7" id="KW-0812">Transmembrane</keyword>
<dbReference type="InterPro" id="IPR037066">
    <property type="entry name" value="Plug_dom_sf"/>
</dbReference>
<dbReference type="Gene3D" id="2.170.130.10">
    <property type="entry name" value="TonB-dependent receptor, plug domain"/>
    <property type="match status" value="1"/>
</dbReference>
<feature type="transmembrane region" description="Helical" evidence="8">
    <location>
        <begin position="21"/>
        <end position="40"/>
    </location>
</feature>
<keyword evidence="5 7" id="KW-0472">Membrane</keyword>
<evidence type="ECO:0000313" key="10">
    <source>
        <dbReference type="EMBL" id="MCW0483277.1"/>
    </source>
</evidence>
<accession>A0AA41Y8R7</accession>
<dbReference type="AlphaFoldDB" id="A0AA41Y8R7"/>
<dbReference type="Proteomes" id="UP001163821">
    <property type="component" value="Unassembled WGS sequence"/>
</dbReference>
<evidence type="ECO:0000256" key="5">
    <source>
        <dbReference type="ARBA" id="ARBA00023136"/>
    </source>
</evidence>
<dbReference type="EMBL" id="JAPAAF010000014">
    <property type="protein sequence ID" value="MCW0483277.1"/>
    <property type="molecule type" value="Genomic_DNA"/>
</dbReference>
<organism evidence="10 11">
    <name type="scientific">Gaoshiqia sediminis</name>
    <dbReference type="NCBI Taxonomy" id="2986998"/>
    <lineage>
        <taxon>Bacteria</taxon>
        <taxon>Pseudomonadati</taxon>
        <taxon>Bacteroidota</taxon>
        <taxon>Bacteroidia</taxon>
        <taxon>Marinilabiliales</taxon>
        <taxon>Prolixibacteraceae</taxon>
        <taxon>Gaoshiqia</taxon>
    </lineage>
</organism>
<evidence type="ECO:0000256" key="3">
    <source>
        <dbReference type="ARBA" id="ARBA00022452"/>
    </source>
</evidence>
<comment type="subcellular location">
    <subcellularLocation>
        <location evidence="1 7">Cell outer membrane</location>
        <topology evidence="1 7">Multi-pass membrane protein</topology>
    </subcellularLocation>
</comment>